<dbReference type="EMBL" id="VIGC01000049">
    <property type="protein sequence ID" value="TQE93142.1"/>
    <property type="molecule type" value="Genomic_DNA"/>
</dbReference>
<dbReference type="InterPro" id="IPR049278">
    <property type="entry name" value="MS_channel_C"/>
</dbReference>
<evidence type="ECO:0000313" key="11">
    <source>
        <dbReference type="EMBL" id="TQE93142.1"/>
    </source>
</evidence>
<dbReference type="SUPFAM" id="SSF82861">
    <property type="entry name" value="Mechanosensitive channel protein MscS (YggB), transmembrane region"/>
    <property type="match status" value="1"/>
</dbReference>
<dbReference type="OrthoDB" id="9809206at2"/>
<dbReference type="SUPFAM" id="SSF50182">
    <property type="entry name" value="Sm-like ribonucleoproteins"/>
    <property type="match status" value="1"/>
</dbReference>
<dbReference type="Gene3D" id="3.30.70.100">
    <property type="match status" value="1"/>
</dbReference>
<dbReference type="InterPro" id="IPR011014">
    <property type="entry name" value="MscS_channel_TM-2"/>
</dbReference>
<feature type="transmembrane region" description="Helical" evidence="8">
    <location>
        <begin position="67"/>
        <end position="87"/>
    </location>
</feature>
<reference evidence="11 12" key="1">
    <citation type="submission" date="2019-06" db="EMBL/GenBank/DDBJ databases">
        <title>Genome sequence of Litorilinea aerophila BAA-2444.</title>
        <authorList>
            <person name="Maclea K.S."/>
            <person name="Maurais E.G."/>
            <person name="Iannazzi L.C."/>
        </authorList>
    </citation>
    <scope>NUCLEOTIDE SEQUENCE [LARGE SCALE GENOMIC DNA]</scope>
    <source>
        <strain evidence="11 12">ATCC BAA-2444</strain>
    </source>
</reference>
<dbReference type="InterPro" id="IPR011066">
    <property type="entry name" value="MscS_channel_C_sf"/>
</dbReference>
<dbReference type="RefSeq" id="WP_141612472.1">
    <property type="nucleotide sequence ID" value="NZ_VIGC02000049.1"/>
</dbReference>
<dbReference type="Pfam" id="PF00924">
    <property type="entry name" value="MS_channel_2nd"/>
    <property type="match status" value="1"/>
</dbReference>
<keyword evidence="3" id="KW-1003">Cell membrane</keyword>
<evidence type="ECO:0000256" key="8">
    <source>
        <dbReference type="SAM" id="Phobius"/>
    </source>
</evidence>
<evidence type="ECO:0000313" key="12">
    <source>
        <dbReference type="Proteomes" id="UP000317371"/>
    </source>
</evidence>
<dbReference type="InterPro" id="IPR006685">
    <property type="entry name" value="MscS_channel_2nd"/>
</dbReference>
<dbReference type="SUPFAM" id="SSF82689">
    <property type="entry name" value="Mechanosensitive channel protein MscS (YggB), C-terminal domain"/>
    <property type="match status" value="1"/>
</dbReference>
<dbReference type="Pfam" id="PF21082">
    <property type="entry name" value="MS_channel_3rd"/>
    <property type="match status" value="1"/>
</dbReference>
<dbReference type="PANTHER" id="PTHR30221">
    <property type="entry name" value="SMALL-CONDUCTANCE MECHANOSENSITIVE CHANNEL"/>
    <property type="match status" value="1"/>
</dbReference>
<dbReference type="Proteomes" id="UP000317371">
    <property type="component" value="Unassembled WGS sequence"/>
</dbReference>
<keyword evidence="12" id="KW-1185">Reference proteome</keyword>
<dbReference type="GO" id="GO:0005886">
    <property type="term" value="C:plasma membrane"/>
    <property type="evidence" value="ECO:0007669"/>
    <property type="project" value="UniProtKB-SubCell"/>
</dbReference>
<evidence type="ECO:0000256" key="6">
    <source>
        <dbReference type="ARBA" id="ARBA00023136"/>
    </source>
</evidence>
<evidence type="ECO:0000256" key="7">
    <source>
        <dbReference type="SAM" id="MobiDB-lite"/>
    </source>
</evidence>
<evidence type="ECO:0000256" key="5">
    <source>
        <dbReference type="ARBA" id="ARBA00022989"/>
    </source>
</evidence>
<dbReference type="FunCoup" id="A0A540V8U3">
    <property type="interactions" value="82"/>
</dbReference>
<comment type="subcellular location">
    <subcellularLocation>
        <location evidence="1">Cell membrane</location>
        <topology evidence="1">Multi-pass membrane protein</topology>
    </subcellularLocation>
</comment>
<dbReference type="PANTHER" id="PTHR30221:SF1">
    <property type="entry name" value="SMALL-CONDUCTANCE MECHANOSENSITIVE CHANNEL"/>
    <property type="match status" value="1"/>
</dbReference>
<proteinExistence type="inferred from homology"/>
<gene>
    <name evidence="11" type="ORF">FKZ61_22715</name>
</gene>
<comment type="caution">
    <text evidence="11">The sequence shown here is derived from an EMBL/GenBank/DDBJ whole genome shotgun (WGS) entry which is preliminary data.</text>
</comment>
<evidence type="ECO:0000256" key="4">
    <source>
        <dbReference type="ARBA" id="ARBA00022692"/>
    </source>
</evidence>
<keyword evidence="6 8" id="KW-0472">Membrane</keyword>
<accession>A0A540V8U3</accession>
<protein>
    <submittedName>
        <fullName evidence="11">Mechanosensitive ion channel family protein</fullName>
    </submittedName>
</protein>
<organism evidence="11 12">
    <name type="scientific">Litorilinea aerophila</name>
    <dbReference type="NCBI Taxonomy" id="1204385"/>
    <lineage>
        <taxon>Bacteria</taxon>
        <taxon>Bacillati</taxon>
        <taxon>Chloroflexota</taxon>
        <taxon>Caldilineae</taxon>
        <taxon>Caldilineales</taxon>
        <taxon>Caldilineaceae</taxon>
        <taxon>Litorilinea</taxon>
    </lineage>
</organism>
<feature type="domain" description="Mechanosensitive ion channel MscS C-terminal" evidence="10">
    <location>
        <begin position="185"/>
        <end position="267"/>
    </location>
</feature>
<feature type="domain" description="Mechanosensitive ion channel MscS" evidence="9">
    <location>
        <begin position="110"/>
        <end position="173"/>
    </location>
</feature>
<comment type="similarity">
    <text evidence="2">Belongs to the MscS (TC 1.A.23) family.</text>
</comment>
<sequence>MTFDVNVLLDSFSQFAAGFIARLPYTLAGLGLMVLFLIAAPMVQSLVQRLLQQAHRRANVALVFGRLARWATVIAGILIGLMVMLPGFSPAELLASLGIASVAIGFAFKDILQNFLAGLLLLLTAPLEEGDEIVVQSYEGTVEKIYTRATYLRTYDGRLVLIPNTTLFTNPITINTASDRRRQDFDVGIGYGDDMTAAKQHILDAIRSVPEVLEEPAPEVLATELADSAVVLRARWWVAPYRRNVVQVQDKVVTAIKNRLDEAGVDIPFPTQVTLFQDQTPRQDDEQGEAQGDQAEAGQNGAPAPRRSSRS</sequence>
<dbReference type="AlphaFoldDB" id="A0A540V8U3"/>
<evidence type="ECO:0000256" key="3">
    <source>
        <dbReference type="ARBA" id="ARBA00022475"/>
    </source>
</evidence>
<feature type="region of interest" description="Disordered" evidence="7">
    <location>
        <begin position="276"/>
        <end position="311"/>
    </location>
</feature>
<feature type="transmembrane region" description="Helical" evidence="8">
    <location>
        <begin position="25"/>
        <end position="47"/>
    </location>
</feature>
<keyword evidence="4 8" id="KW-0812">Transmembrane</keyword>
<dbReference type="InterPro" id="IPR045275">
    <property type="entry name" value="MscS_archaea/bacteria_type"/>
</dbReference>
<evidence type="ECO:0000259" key="9">
    <source>
        <dbReference type="Pfam" id="PF00924"/>
    </source>
</evidence>
<dbReference type="InterPro" id="IPR010920">
    <property type="entry name" value="LSM_dom_sf"/>
</dbReference>
<keyword evidence="5 8" id="KW-1133">Transmembrane helix</keyword>
<dbReference type="Gene3D" id="1.10.287.1260">
    <property type="match status" value="1"/>
</dbReference>
<dbReference type="Gene3D" id="2.30.30.60">
    <property type="match status" value="1"/>
</dbReference>
<evidence type="ECO:0000256" key="2">
    <source>
        <dbReference type="ARBA" id="ARBA00008017"/>
    </source>
</evidence>
<dbReference type="GO" id="GO:0008381">
    <property type="term" value="F:mechanosensitive monoatomic ion channel activity"/>
    <property type="evidence" value="ECO:0007669"/>
    <property type="project" value="InterPro"/>
</dbReference>
<dbReference type="InParanoid" id="A0A540V8U3"/>
<feature type="compositionally biased region" description="Low complexity" evidence="7">
    <location>
        <begin position="289"/>
        <end position="299"/>
    </location>
</feature>
<dbReference type="InterPro" id="IPR023408">
    <property type="entry name" value="MscS_beta-dom_sf"/>
</dbReference>
<evidence type="ECO:0000259" key="10">
    <source>
        <dbReference type="Pfam" id="PF21082"/>
    </source>
</evidence>
<evidence type="ECO:0000256" key="1">
    <source>
        <dbReference type="ARBA" id="ARBA00004651"/>
    </source>
</evidence>
<name>A0A540V8U3_9CHLR</name>